<evidence type="ECO:0000256" key="3">
    <source>
        <dbReference type="ARBA" id="ARBA00008398"/>
    </source>
</evidence>
<dbReference type="GO" id="GO:0005664">
    <property type="term" value="C:nuclear origin of replication recognition complex"/>
    <property type="evidence" value="ECO:0007669"/>
    <property type="project" value="TreeGrafter"/>
</dbReference>
<gene>
    <name evidence="15" type="ORF">LSH36_647g01016</name>
</gene>
<dbReference type="AlphaFoldDB" id="A0AAD9J3D5"/>
<dbReference type="InterPro" id="IPR001025">
    <property type="entry name" value="BAH_dom"/>
</dbReference>
<feature type="domain" description="BAH" evidence="14">
    <location>
        <begin position="50"/>
        <end position="174"/>
    </location>
</feature>
<dbReference type="InterPro" id="IPR036388">
    <property type="entry name" value="WH-like_DNA-bd_sf"/>
</dbReference>
<evidence type="ECO:0000256" key="2">
    <source>
        <dbReference type="ARBA" id="ARBA00006184"/>
    </source>
</evidence>
<dbReference type="InterPro" id="IPR043151">
    <property type="entry name" value="BAH_sf"/>
</dbReference>
<dbReference type="SUPFAM" id="SSF52540">
    <property type="entry name" value="P-loop containing nucleoside triphosphate hydrolases"/>
    <property type="match status" value="1"/>
</dbReference>
<dbReference type="GO" id="GO:0046872">
    <property type="term" value="F:metal ion binding"/>
    <property type="evidence" value="ECO:0007669"/>
    <property type="project" value="UniProtKB-KW"/>
</dbReference>
<dbReference type="FunFam" id="3.40.50.300:FF:000199">
    <property type="entry name" value="Origin recognition complex subunit 1"/>
    <property type="match status" value="1"/>
</dbReference>
<dbReference type="Gene3D" id="3.40.50.300">
    <property type="entry name" value="P-loop containing nucleotide triphosphate hydrolases"/>
    <property type="match status" value="1"/>
</dbReference>
<evidence type="ECO:0000256" key="9">
    <source>
        <dbReference type="ARBA" id="ARBA00022842"/>
    </source>
</evidence>
<comment type="function">
    <text evidence="12">Component of the origin recognition complex (ORC) that binds origins of replication. DNA-binding is ATP-dependent, however specific DNA sequences that define origins of replication have not been identified so far. ORC is required to assemble the pre-replication complex necessary to initiate DNA replication.</text>
</comment>
<evidence type="ECO:0000313" key="15">
    <source>
        <dbReference type="EMBL" id="KAK2145921.1"/>
    </source>
</evidence>
<organism evidence="15 16">
    <name type="scientific">Paralvinella palmiformis</name>
    <dbReference type="NCBI Taxonomy" id="53620"/>
    <lineage>
        <taxon>Eukaryota</taxon>
        <taxon>Metazoa</taxon>
        <taxon>Spiralia</taxon>
        <taxon>Lophotrochozoa</taxon>
        <taxon>Annelida</taxon>
        <taxon>Polychaeta</taxon>
        <taxon>Sedentaria</taxon>
        <taxon>Canalipalpata</taxon>
        <taxon>Terebellida</taxon>
        <taxon>Terebelliformia</taxon>
        <taxon>Alvinellidae</taxon>
        <taxon>Paralvinella</taxon>
    </lineage>
</organism>
<dbReference type="PANTHER" id="PTHR10763:SF23">
    <property type="entry name" value="ORIGIN RECOGNITION COMPLEX SUBUNIT 1"/>
    <property type="match status" value="1"/>
</dbReference>
<evidence type="ECO:0000256" key="11">
    <source>
        <dbReference type="ARBA" id="ARBA00023242"/>
    </source>
</evidence>
<dbReference type="InterPro" id="IPR036390">
    <property type="entry name" value="WH_DNA-bd_sf"/>
</dbReference>
<keyword evidence="16" id="KW-1185">Reference proteome</keyword>
<dbReference type="InterPro" id="IPR015163">
    <property type="entry name" value="Cdc6_C"/>
</dbReference>
<evidence type="ECO:0000256" key="6">
    <source>
        <dbReference type="ARBA" id="ARBA00022723"/>
    </source>
</evidence>
<dbReference type="Pfam" id="PF01426">
    <property type="entry name" value="BAH"/>
    <property type="match status" value="1"/>
</dbReference>
<dbReference type="Pfam" id="PF09079">
    <property type="entry name" value="WHD_Cdc6"/>
    <property type="match status" value="1"/>
</dbReference>
<dbReference type="GO" id="GO:0003688">
    <property type="term" value="F:DNA replication origin binding"/>
    <property type="evidence" value="ECO:0007669"/>
    <property type="project" value="TreeGrafter"/>
</dbReference>
<comment type="subcellular location">
    <subcellularLocation>
        <location evidence="1 12">Nucleus</location>
    </subcellularLocation>
</comment>
<dbReference type="CDD" id="cd08768">
    <property type="entry name" value="Cdc6_C"/>
    <property type="match status" value="1"/>
</dbReference>
<dbReference type="Gene3D" id="1.10.8.60">
    <property type="match status" value="1"/>
</dbReference>
<evidence type="ECO:0000256" key="4">
    <source>
        <dbReference type="ARBA" id="ARBA00019081"/>
    </source>
</evidence>
<evidence type="ECO:0000259" key="14">
    <source>
        <dbReference type="PROSITE" id="PS51038"/>
    </source>
</evidence>
<feature type="region of interest" description="Disordered" evidence="13">
    <location>
        <begin position="452"/>
        <end position="517"/>
    </location>
</feature>
<keyword evidence="7 12" id="KW-0547">Nucleotide-binding</keyword>
<dbReference type="GO" id="GO:0005524">
    <property type="term" value="F:ATP binding"/>
    <property type="evidence" value="ECO:0007669"/>
    <property type="project" value="UniProtKB-KW"/>
</dbReference>
<dbReference type="GO" id="GO:0016887">
    <property type="term" value="F:ATP hydrolysis activity"/>
    <property type="evidence" value="ECO:0007669"/>
    <property type="project" value="InterPro"/>
</dbReference>
<feature type="region of interest" description="Disordered" evidence="13">
    <location>
        <begin position="294"/>
        <end position="387"/>
    </location>
</feature>
<dbReference type="SMART" id="SM01074">
    <property type="entry name" value="Cdc6_C"/>
    <property type="match status" value="1"/>
</dbReference>
<proteinExistence type="inferred from homology"/>
<name>A0AAD9J3D5_9ANNE</name>
<dbReference type="Proteomes" id="UP001208570">
    <property type="component" value="Unassembled WGS sequence"/>
</dbReference>
<evidence type="ECO:0000256" key="5">
    <source>
        <dbReference type="ARBA" id="ARBA00022705"/>
    </source>
</evidence>
<reference evidence="15" key="1">
    <citation type="journal article" date="2023" name="Mol. Biol. Evol.">
        <title>Third-Generation Sequencing Reveals the Adaptive Role of the Epigenome in Three Deep-Sea Polychaetes.</title>
        <authorList>
            <person name="Perez M."/>
            <person name="Aroh O."/>
            <person name="Sun Y."/>
            <person name="Lan Y."/>
            <person name="Juniper S.K."/>
            <person name="Young C.R."/>
            <person name="Angers B."/>
            <person name="Qian P.Y."/>
        </authorList>
    </citation>
    <scope>NUCLEOTIDE SEQUENCE</scope>
    <source>
        <strain evidence="15">P08H-3</strain>
    </source>
</reference>
<dbReference type="InterPro" id="IPR027417">
    <property type="entry name" value="P-loop_NTPase"/>
</dbReference>
<dbReference type="GO" id="GO:0033314">
    <property type="term" value="P:mitotic DNA replication checkpoint signaling"/>
    <property type="evidence" value="ECO:0007669"/>
    <property type="project" value="TreeGrafter"/>
</dbReference>
<comment type="caution">
    <text evidence="15">The sequence shown here is derived from an EMBL/GenBank/DDBJ whole genome shotgun (WGS) entry which is preliminary data.</text>
</comment>
<keyword evidence="9" id="KW-0460">Magnesium</keyword>
<dbReference type="InterPro" id="IPR003593">
    <property type="entry name" value="AAA+_ATPase"/>
</dbReference>
<dbReference type="Pfam" id="PF00004">
    <property type="entry name" value="AAA"/>
    <property type="match status" value="1"/>
</dbReference>
<dbReference type="GO" id="GO:0003682">
    <property type="term" value="F:chromatin binding"/>
    <property type="evidence" value="ECO:0007669"/>
    <property type="project" value="InterPro"/>
</dbReference>
<feature type="compositionally biased region" description="Polar residues" evidence="13">
    <location>
        <begin position="339"/>
        <end position="356"/>
    </location>
</feature>
<dbReference type="Gene3D" id="1.10.10.10">
    <property type="entry name" value="Winged helix-like DNA-binding domain superfamily/Winged helix DNA-binding domain"/>
    <property type="match status" value="1"/>
</dbReference>
<dbReference type="FunFam" id="1.10.8.60:FF:000062">
    <property type="entry name" value="Origin recognition complex subunit 1"/>
    <property type="match status" value="1"/>
</dbReference>
<keyword evidence="10 12" id="KW-0238">DNA-binding</keyword>
<dbReference type="PROSITE" id="PS51038">
    <property type="entry name" value="BAH"/>
    <property type="match status" value="1"/>
</dbReference>
<keyword evidence="11 12" id="KW-0539">Nucleus</keyword>
<dbReference type="Pfam" id="PF22606">
    <property type="entry name" value="Cdc6-ORC-like_ATPase_lid"/>
    <property type="match status" value="1"/>
</dbReference>
<accession>A0AAD9J3D5</accession>
<keyword evidence="5 12" id="KW-0235">DNA replication</keyword>
<dbReference type="Gene3D" id="2.30.30.490">
    <property type="match status" value="1"/>
</dbReference>
<comment type="similarity">
    <text evidence="3 12">Belongs to the ORC1 family.</text>
</comment>
<dbReference type="InterPro" id="IPR003959">
    <property type="entry name" value="ATPase_AAA_core"/>
</dbReference>
<dbReference type="SMART" id="SM00439">
    <property type="entry name" value="BAH"/>
    <property type="match status" value="1"/>
</dbReference>
<feature type="compositionally biased region" description="Polar residues" evidence="13">
    <location>
        <begin position="294"/>
        <end position="308"/>
    </location>
</feature>
<dbReference type="SMART" id="SM00382">
    <property type="entry name" value="AAA"/>
    <property type="match status" value="1"/>
</dbReference>
<evidence type="ECO:0000256" key="7">
    <source>
        <dbReference type="ARBA" id="ARBA00022741"/>
    </source>
</evidence>
<evidence type="ECO:0000256" key="1">
    <source>
        <dbReference type="ARBA" id="ARBA00004123"/>
    </source>
</evidence>
<dbReference type="GO" id="GO:0006270">
    <property type="term" value="P:DNA replication initiation"/>
    <property type="evidence" value="ECO:0007669"/>
    <property type="project" value="TreeGrafter"/>
</dbReference>
<evidence type="ECO:0000256" key="8">
    <source>
        <dbReference type="ARBA" id="ARBA00022840"/>
    </source>
</evidence>
<dbReference type="EMBL" id="JAODUP010000647">
    <property type="protein sequence ID" value="KAK2145921.1"/>
    <property type="molecule type" value="Genomic_DNA"/>
</dbReference>
<comment type="similarity">
    <text evidence="2">Belongs to the CDC6/cdc18 family.</text>
</comment>
<dbReference type="InterPro" id="IPR050311">
    <property type="entry name" value="ORC1/CDC6"/>
</dbReference>
<protein>
    <recommendedName>
        <fullName evidence="4 12">Origin recognition complex subunit 1</fullName>
    </recommendedName>
</protein>
<dbReference type="PANTHER" id="PTHR10763">
    <property type="entry name" value="CELL DIVISION CONTROL PROTEIN 6-RELATED"/>
    <property type="match status" value="1"/>
</dbReference>
<sequence>MAKRQTRLQSRYFAEEDKHLDVRWVGVPLFNKRDRHYSKSHYESCYVGDTLVKLHDFVLISNSDSDGSLADCFMAKIQDMYESTTADDKYRAIVDWYSRHTELSSTKQKLVDNKMEVFYNALNYERDIDLETVVATCQVEEYKEKPPAQRLNDRDTYFVWRVFDGKHLLPWEEYKPKKKFRWNSGEYKENMTPLSEKNNCSMEAVLLEDSPSKSLGSKIRMKITVKESSRKKSASQSITHDTLLSVKPRAKKHLDLDASSNRCHTFNTLQVLNMLDNGVAPTCDNYLCDSTSTSIGTRTSVNGETSGMTPKKNKRKASTGPEESPRTPKRSRKSESHTPVKTRTSTPSSKKNTPIKTNIPDESGNSSLMVEKKRKLGRTTESCPSSPRIALLKAEHLTPSKITNKRRSTLVSTQLFTAGDKIKITEHNVCSPKTRLRHQKEDDEDYIPLNYEELSESSSSSSKSEDEEEWTCLATPKRNKKKPLAKYSTPNAPRSSHRDKFTKKVNTPKSRKKILSPTLPGRITYDDHIGTVMEQARARLHVSKLPDTLPCREEEFADIYQFVQGKIYDGTGGCMYISGVPGTGKTATVYQVIRYLTEEFNEGDLPYFRFIEINGMKLTDPHQAHVQILEQLTGQKVTADHAADILNKKFSTHEPRRDPIVLLVDELDLLWTRKQTVMYNIFDWPTRPHAKLIVLAIANTMDLPERIMLNRVASRLGLTRMTFQPYTHKQLQTIVMSRMSGINAFDGDAIQLAARKVAALSGDARRALDICRRATELAENESSISKKIQLVTMTHVDKALQEMFCNPKIMVIRNGSLHEKLFLKSIIAEFHRSGIEESTFSKIYKQHVILCRFEGISPPSTSEAAAICSKLGSFKLLLVENARNDLHQRVRLNISQDDVLYALKDDKDIENNFR</sequence>
<dbReference type="InterPro" id="IPR054425">
    <property type="entry name" value="Cdc6_ORC1-like_ATPase_lid"/>
</dbReference>
<evidence type="ECO:0000256" key="10">
    <source>
        <dbReference type="ARBA" id="ARBA00023125"/>
    </source>
</evidence>
<evidence type="ECO:0000256" key="12">
    <source>
        <dbReference type="RuleBase" id="RU365058"/>
    </source>
</evidence>
<comment type="subunit">
    <text evidence="12">ORC is composed of six subunits.</text>
</comment>
<dbReference type="SUPFAM" id="SSF46785">
    <property type="entry name" value="Winged helix' DNA-binding domain"/>
    <property type="match status" value="1"/>
</dbReference>
<keyword evidence="6" id="KW-0479">Metal-binding</keyword>
<keyword evidence="8 12" id="KW-0067">ATP-binding</keyword>
<evidence type="ECO:0000256" key="13">
    <source>
        <dbReference type="SAM" id="MobiDB-lite"/>
    </source>
</evidence>
<evidence type="ECO:0000313" key="16">
    <source>
        <dbReference type="Proteomes" id="UP001208570"/>
    </source>
</evidence>